<dbReference type="EMBL" id="VYZN01000001">
    <property type="protein sequence ID" value="KAE9545074.1"/>
    <property type="molecule type" value="Genomic_DNA"/>
</dbReference>
<gene>
    <name evidence="1" type="ORF">AGLY_000617</name>
</gene>
<protein>
    <submittedName>
        <fullName evidence="1">Uncharacterized protein</fullName>
    </submittedName>
</protein>
<evidence type="ECO:0000313" key="1">
    <source>
        <dbReference type="EMBL" id="KAE9545074.1"/>
    </source>
</evidence>
<sequence>MTSKGSSILLLKLNSSIFPSIKEFYRHLNHHAIYIVLRQLSSLIIMTHDRQCMIDTTPVLYHSAYTKLLSYNALNVSGVWYNVKCGVRRQLVIILLHLFTNDFTRKKGIKYYYFKSNFRPVDIFQIISCEHAIVEINSAHNNYYIRLDVVPIRPMSAEPLEYSLFDFVLPGTSLLAQGAQNPCHDMVKFFFGVGFCLALIGRPFYHCLELSNFGHFEWPTHYLLYQ</sequence>
<dbReference type="Proteomes" id="UP000475862">
    <property type="component" value="Unassembled WGS sequence"/>
</dbReference>
<organism evidence="1 2">
    <name type="scientific">Aphis glycines</name>
    <name type="common">Soybean aphid</name>
    <dbReference type="NCBI Taxonomy" id="307491"/>
    <lineage>
        <taxon>Eukaryota</taxon>
        <taxon>Metazoa</taxon>
        <taxon>Ecdysozoa</taxon>
        <taxon>Arthropoda</taxon>
        <taxon>Hexapoda</taxon>
        <taxon>Insecta</taxon>
        <taxon>Pterygota</taxon>
        <taxon>Neoptera</taxon>
        <taxon>Paraneoptera</taxon>
        <taxon>Hemiptera</taxon>
        <taxon>Sternorrhyncha</taxon>
        <taxon>Aphidomorpha</taxon>
        <taxon>Aphidoidea</taxon>
        <taxon>Aphididae</taxon>
        <taxon>Aphidini</taxon>
        <taxon>Aphis</taxon>
        <taxon>Aphis</taxon>
    </lineage>
</organism>
<accession>A0A6G0U7M3</accession>
<evidence type="ECO:0000313" key="2">
    <source>
        <dbReference type="Proteomes" id="UP000475862"/>
    </source>
</evidence>
<dbReference type="AlphaFoldDB" id="A0A6G0U7M3"/>
<reference evidence="1 2" key="1">
    <citation type="submission" date="2019-08" db="EMBL/GenBank/DDBJ databases">
        <title>The genome of the soybean aphid Biotype 1, its phylome, world population structure and adaptation to the North American continent.</title>
        <authorList>
            <person name="Giordano R."/>
            <person name="Donthu R.K."/>
            <person name="Hernandez A.G."/>
            <person name="Wright C.L."/>
            <person name="Zimin A.V."/>
        </authorList>
    </citation>
    <scope>NUCLEOTIDE SEQUENCE [LARGE SCALE GENOMIC DNA]</scope>
    <source>
        <tissue evidence="1">Whole aphids</tissue>
    </source>
</reference>
<name>A0A6G0U7M3_APHGL</name>
<comment type="caution">
    <text evidence="1">The sequence shown here is derived from an EMBL/GenBank/DDBJ whole genome shotgun (WGS) entry which is preliminary data.</text>
</comment>
<keyword evidence="2" id="KW-1185">Reference proteome</keyword>
<proteinExistence type="predicted"/>